<keyword evidence="1" id="KW-0472">Membrane</keyword>
<organism evidence="2 3">
    <name type="scientific">Candidatus Nitrobium versatile</name>
    <dbReference type="NCBI Taxonomy" id="2884831"/>
    <lineage>
        <taxon>Bacteria</taxon>
        <taxon>Pseudomonadati</taxon>
        <taxon>Nitrospirota</taxon>
        <taxon>Nitrospiria</taxon>
        <taxon>Nitrospirales</taxon>
        <taxon>Nitrospiraceae</taxon>
        <taxon>Candidatus Nitrobium</taxon>
    </lineage>
</organism>
<dbReference type="Proteomes" id="UP000705867">
    <property type="component" value="Unassembled WGS sequence"/>
</dbReference>
<dbReference type="AlphaFoldDB" id="A0A953J6Z0"/>
<evidence type="ECO:0000313" key="2">
    <source>
        <dbReference type="EMBL" id="MBZ0156803.1"/>
    </source>
</evidence>
<dbReference type="EMBL" id="JAIOIV010000090">
    <property type="protein sequence ID" value="MBZ0156803.1"/>
    <property type="molecule type" value="Genomic_DNA"/>
</dbReference>
<evidence type="ECO:0000313" key="3">
    <source>
        <dbReference type="Proteomes" id="UP000705867"/>
    </source>
</evidence>
<dbReference type="Gene3D" id="6.10.140.1340">
    <property type="match status" value="1"/>
</dbReference>
<comment type="caution">
    <text evidence="2">The sequence shown here is derived from an EMBL/GenBank/DDBJ whole genome shotgun (WGS) entry which is preliminary data.</text>
</comment>
<proteinExistence type="predicted"/>
<evidence type="ECO:0000256" key="1">
    <source>
        <dbReference type="SAM" id="Phobius"/>
    </source>
</evidence>
<name>A0A953J6Z0_9BACT</name>
<gene>
    <name evidence="2" type="ORF">K8I29_11425</name>
</gene>
<feature type="transmembrane region" description="Helical" evidence="1">
    <location>
        <begin position="67"/>
        <end position="94"/>
    </location>
</feature>
<reference evidence="2" key="1">
    <citation type="journal article" date="2021" name="bioRxiv">
        <title>Unraveling nitrogen, sulfur and carbon metabolic pathways and microbial community transcriptional responses to substrate deprivation and toxicity stresses in a bioreactor mimicking anoxic brackish coastal sediment conditions.</title>
        <authorList>
            <person name="Martins P.D."/>
            <person name="Echeveste M.J."/>
            <person name="Arshad A."/>
            <person name="Kurth J."/>
            <person name="Ouboter H."/>
            <person name="Jetten M.S.M."/>
            <person name="Welte C.U."/>
        </authorList>
    </citation>
    <scope>NUCLEOTIDE SEQUENCE</scope>
    <source>
        <strain evidence="2">MAG_39</strain>
    </source>
</reference>
<protein>
    <submittedName>
        <fullName evidence="2">DUF2892 domain-containing protein</fullName>
    </submittedName>
</protein>
<reference evidence="2" key="2">
    <citation type="submission" date="2021-08" db="EMBL/GenBank/DDBJ databases">
        <authorList>
            <person name="Dalcin Martins P."/>
        </authorList>
    </citation>
    <scope>NUCLEOTIDE SEQUENCE</scope>
    <source>
        <strain evidence="2">MAG_39</strain>
    </source>
</reference>
<keyword evidence="1" id="KW-0812">Transmembrane</keyword>
<keyword evidence="1" id="KW-1133">Transmembrane helix</keyword>
<accession>A0A953J6Z0</accession>
<sequence length="157" mass="17762">MTAPTTTRVQQHTKARVNERIREQIERNITYYACIDGKEDGALDARLRELDHEWDIERLLEANAASFFLLGLVLGIFVHAVWFLLPVAVAAFLLQHAIQGWCPPVPVFRRLGIRAAAEIDAERYALKVLRGDFDEALRTAYGSCADKAARLLESVER</sequence>